<dbReference type="PANTHER" id="PTHR12022:SF12">
    <property type="entry name" value="CYTOCHROME B-C1 COMPLEX SUBUNIT 7"/>
    <property type="match status" value="1"/>
</dbReference>
<dbReference type="GO" id="GO:0005743">
    <property type="term" value="C:mitochondrial inner membrane"/>
    <property type="evidence" value="ECO:0007669"/>
    <property type="project" value="UniProtKB-SubCell"/>
</dbReference>
<proteinExistence type="inferred from homology"/>
<dbReference type="PANTHER" id="PTHR12022">
    <property type="entry name" value="UBIQUINOL-CYTOCHROME C REDUCTASE COMPLEX 14 KD PROTEIN"/>
    <property type="match status" value="1"/>
</dbReference>
<dbReference type="EMBL" id="RWIC01001050">
    <property type="protein sequence ID" value="TKC38037.1"/>
    <property type="molecule type" value="Genomic_DNA"/>
</dbReference>
<evidence type="ECO:0000256" key="12">
    <source>
        <dbReference type="SAM" id="MobiDB-lite"/>
    </source>
</evidence>
<dbReference type="InterPro" id="IPR036544">
    <property type="entry name" value="QCR7_sf"/>
</dbReference>
<feature type="region of interest" description="Disordered" evidence="12">
    <location>
        <begin position="57"/>
        <end position="105"/>
    </location>
</feature>
<dbReference type="SUPFAM" id="SSF81524">
    <property type="entry name" value="14 kDa protein of cytochrome bc1 complex (Ubiquinol-cytochrome c reductase)"/>
    <property type="match status" value="1"/>
</dbReference>
<reference evidence="14" key="1">
    <citation type="journal article" date="2019" name="IScience">
        <title>Narwhal Genome Reveals Long-Term Low Genetic Diversity despite Current Large Abundance Size.</title>
        <authorList>
            <person name="Westbury M.V."/>
            <person name="Petersen B."/>
            <person name="Garde E."/>
            <person name="Heide-Jorgensen M.P."/>
            <person name="Lorenzen E.D."/>
        </authorList>
    </citation>
    <scope>NUCLEOTIDE SEQUENCE [LARGE SCALE GENOMIC DNA]</scope>
</reference>
<feature type="non-terminal residue" evidence="13">
    <location>
        <position position="525"/>
    </location>
</feature>
<protein>
    <recommendedName>
        <fullName evidence="3">Cytochrome b-c1 complex subunit 7</fullName>
    </recommendedName>
    <alternativeName>
        <fullName evidence="10">Complex III subunit VII</fullName>
    </alternativeName>
    <alternativeName>
        <fullName evidence="11">Ubiquinol-cytochrome c reductase complex 14 kDa protein</fullName>
    </alternativeName>
</protein>
<dbReference type="InterPro" id="IPR003197">
    <property type="entry name" value="QCR7"/>
</dbReference>
<sequence>MGIQGWTSRQRMDGKHRIFPKYSVYSGPSGATAEHWNLLGTNRQFLEEDQRERVAATSHRAATVTAHRGRKKEKKQCSAKEAAQIPDTSHKSSHHELQTNSPPTMDCFPPYSMIQEENESEISFACDVMGSYSQQAVQEEHGLCSDLQPFPLRTKAFQSICSLGNLCIRTPHALHPIMILHSNYTAAGKRGGEGDRKASVFRRISVYGEVMDVLNISSANPDPTQRQAPSSLDRRLHLASVARGAAPGQARPSLSGRSGLGGSSPGSGAFHPGRPALRCWPVALGKYCKVFGAFGSGARELSLLLVMEEKNNQETTKKELQAMIHKTCSEKIWLLGILIMLCHLEFSEVNQNRKEQLKILITETGYDYCLKIIAKVLSLPERQILRRPKEAQTQFNAQYVPESRKKKEIEEEERTFNPNPMTNRKSLIKMADAFQFQETWNTVMCVYVYGCASVRLTQQATLLSRVKMASRPAVAASSKWLEGIHKWYYNVVGFSKLGLMRDDTIYENDDVKEAIRKLPENLYND</sequence>
<name>A0A4U1EPL3_MONMO</name>
<evidence type="ECO:0000256" key="7">
    <source>
        <dbReference type="ARBA" id="ARBA00022982"/>
    </source>
</evidence>
<evidence type="ECO:0000256" key="3">
    <source>
        <dbReference type="ARBA" id="ARBA00016323"/>
    </source>
</evidence>
<keyword evidence="9" id="KW-0472">Membrane</keyword>
<keyword evidence="6" id="KW-0999">Mitochondrion inner membrane</keyword>
<dbReference type="AlphaFoldDB" id="A0A4U1EPL3"/>
<evidence type="ECO:0000256" key="5">
    <source>
        <dbReference type="ARBA" id="ARBA00022660"/>
    </source>
</evidence>
<keyword evidence="5" id="KW-0679">Respiratory chain</keyword>
<evidence type="ECO:0000256" key="1">
    <source>
        <dbReference type="ARBA" id="ARBA00004443"/>
    </source>
</evidence>
<comment type="caution">
    <text evidence="13">The sequence shown here is derived from an EMBL/GenBank/DDBJ whole genome shotgun (WGS) entry which is preliminary data.</text>
</comment>
<evidence type="ECO:0000256" key="2">
    <source>
        <dbReference type="ARBA" id="ARBA00008554"/>
    </source>
</evidence>
<dbReference type="GO" id="GO:0045275">
    <property type="term" value="C:respiratory chain complex III"/>
    <property type="evidence" value="ECO:0007669"/>
    <property type="project" value="InterPro"/>
</dbReference>
<feature type="region of interest" description="Disordered" evidence="12">
    <location>
        <begin position="244"/>
        <end position="267"/>
    </location>
</feature>
<evidence type="ECO:0000256" key="4">
    <source>
        <dbReference type="ARBA" id="ARBA00022448"/>
    </source>
</evidence>
<keyword evidence="4" id="KW-0813">Transport</keyword>
<dbReference type="GO" id="GO:0006122">
    <property type="term" value="P:mitochondrial electron transport, ubiquinol to cytochrome c"/>
    <property type="evidence" value="ECO:0007669"/>
    <property type="project" value="InterPro"/>
</dbReference>
<dbReference type="Pfam" id="PF02271">
    <property type="entry name" value="UCR_14kD"/>
    <property type="match status" value="1"/>
</dbReference>
<evidence type="ECO:0000313" key="14">
    <source>
        <dbReference type="Proteomes" id="UP000308365"/>
    </source>
</evidence>
<organism evidence="13 14">
    <name type="scientific">Monodon monoceros</name>
    <name type="common">Narwhal</name>
    <name type="synonym">Ceratodon monodon</name>
    <dbReference type="NCBI Taxonomy" id="40151"/>
    <lineage>
        <taxon>Eukaryota</taxon>
        <taxon>Metazoa</taxon>
        <taxon>Chordata</taxon>
        <taxon>Craniata</taxon>
        <taxon>Vertebrata</taxon>
        <taxon>Euteleostomi</taxon>
        <taxon>Mammalia</taxon>
        <taxon>Eutheria</taxon>
        <taxon>Laurasiatheria</taxon>
        <taxon>Artiodactyla</taxon>
        <taxon>Whippomorpha</taxon>
        <taxon>Cetacea</taxon>
        <taxon>Odontoceti</taxon>
        <taxon>Monodontidae</taxon>
        <taxon>Monodon</taxon>
    </lineage>
</organism>
<evidence type="ECO:0000256" key="8">
    <source>
        <dbReference type="ARBA" id="ARBA00023128"/>
    </source>
</evidence>
<comment type="similarity">
    <text evidence="2">Belongs to the UQCRB/QCR7 family.</text>
</comment>
<evidence type="ECO:0000313" key="13">
    <source>
        <dbReference type="EMBL" id="TKC38037.1"/>
    </source>
</evidence>
<keyword evidence="7" id="KW-0249">Electron transport</keyword>
<dbReference type="Gene3D" id="1.10.1090.10">
    <property type="entry name" value="Cytochrome b-c1 complex subunit 7"/>
    <property type="match status" value="1"/>
</dbReference>
<evidence type="ECO:0000256" key="6">
    <source>
        <dbReference type="ARBA" id="ARBA00022792"/>
    </source>
</evidence>
<evidence type="ECO:0000256" key="11">
    <source>
        <dbReference type="ARBA" id="ARBA00032927"/>
    </source>
</evidence>
<dbReference type="Proteomes" id="UP000308365">
    <property type="component" value="Unassembled WGS sequence"/>
</dbReference>
<evidence type="ECO:0000256" key="10">
    <source>
        <dbReference type="ARBA" id="ARBA00031021"/>
    </source>
</evidence>
<feature type="compositionally biased region" description="Basic and acidic residues" evidence="12">
    <location>
        <begin position="88"/>
        <end position="97"/>
    </location>
</feature>
<comment type="subcellular location">
    <subcellularLocation>
        <location evidence="1">Mitochondrion inner membrane</location>
        <topology evidence="1">Peripheral membrane protein</topology>
        <orientation evidence="1">Matrix side</orientation>
    </subcellularLocation>
</comment>
<accession>A0A4U1EPL3</accession>
<gene>
    <name evidence="13" type="ORF">EI555_001703</name>
</gene>
<evidence type="ECO:0000256" key="9">
    <source>
        <dbReference type="ARBA" id="ARBA00023136"/>
    </source>
</evidence>
<keyword evidence="8" id="KW-0496">Mitochondrion</keyword>